<dbReference type="PANTHER" id="PTHR47245:SF2">
    <property type="entry name" value="PEPTIDYL-PROLYL CIS-TRANS ISOMERASE HP_0175-RELATED"/>
    <property type="match status" value="1"/>
</dbReference>
<feature type="region of interest" description="Disordered" evidence="5">
    <location>
        <begin position="316"/>
        <end position="339"/>
    </location>
</feature>
<comment type="catalytic activity">
    <reaction evidence="1">
        <text>[protein]-peptidylproline (omega=180) = [protein]-peptidylproline (omega=0)</text>
        <dbReference type="Rhea" id="RHEA:16237"/>
        <dbReference type="Rhea" id="RHEA-COMP:10747"/>
        <dbReference type="Rhea" id="RHEA-COMP:10748"/>
        <dbReference type="ChEBI" id="CHEBI:83833"/>
        <dbReference type="ChEBI" id="CHEBI:83834"/>
        <dbReference type="EC" id="5.2.1.8"/>
    </reaction>
</comment>
<evidence type="ECO:0000313" key="8">
    <source>
        <dbReference type="Proteomes" id="UP000295357"/>
    </source>
</evidence>
<sequence length="352" mass="38050">MARAQPRRQAKDDKNTMKLMTMMTTRIHKSGRVQAPRCAGLVLAAAAVLALSACGGGDKGEKASQTAAKVNKEEITVHQINFVLQRQPGLRPEQAEAAGKQVLERLIEQELALQKAQDLKLDRDPRVVQQIEAAKREIVARAYFDRVGESVAKPTNEEIAKYYNDKPALFKERRIYSLQEVAIEAKPEQFDEIRAKLEGAKNMGEFVEYLKSRDIRFAANQAVRAAEQLPLASVDAIARLKDGDSALTQTPNGLTVLFLAGSRSQPVDEARARPAIEQFLLNQRKAEQLQKDVKALREAAKIEYVGKFAEGAPGSAAAGASAPAAATTPAAPAAPAASGLDANTISKGMGLK</sequence>
<dbReference type="InterPro" id="IPR014274">
    <property type="entry name" value="PPIase_EpsD"/>
</dbReference>
<dbReference type="InterPro" id="IPR027304">
    <property type="entry name" value="Trigger_fact/SurA_dom_sf"/>
</dbReference>
<gene>
    <name evidence="7" type="ORF">DFR39_10724</name>
</gene>
<keyword evidence="4" id="KW-0697">Rotamase</keyword>
<keyword evidence="8" id="KW-1185">Reference proteome</keyword>
<dbReference type="Pfam" id="PF13624">
    <property type="entry name" value="SurA_N_3"/>
    <property type="match status" value="1"/>
</dbReference>
<protein>
    <recommendedName>
        <fullName evidence="3">peptidylprolyl isomerase</fullName>
        <ecNumber evidence="3">5.2.1.8</ecNumber>
    </recommendedName>
</protein>
<comment type="similarity">
    <text evidence="2">Belongs to the PpiC/parvulin rotamase family.</text>
</comment>
<evidence type="ECO:0000256" key="2">
    <source>
        <dbReference type="ARBA" id="ARBA00007656"/>
    </source>
</evidence>
<evidence type="ECO:0000313" key="7">
    <source>
        <dbReference type="EMBL" id="TDP07491.1"/>
    </source>
</evidence>
<evidence type="ECO:0000256" key="3">
    <source>
        <dbReference type="ARBA" id="ARBA00013194"/>
    </source>
</evidence>
<accession>A0A4R6MY28</accession>
<dbReference type="EC" id="5.2.1.8" evidence="3"/>
<evidence type="ECO:0000256" key="1">
    <source>
        <dbReference type="ARBA" id="ARBA00000971"/>
    </source>
</evidence>
<dbReference type="Gene3D" id="1.10.8.1040">
    <property type="match status" value="1"/>
</dbReference>
<dbReference type="AlphaFoldDB" id="A0A4R6MY28"/>
<proteinExistence type="inferred from homology"/>
<name>A0A4R6MY28_9BURK</name>
<evidence type="ECO:0000256" key="4">
    <source>
        <dbReference type="ARBA" id="ARBA00023110"/>
    </source>
</evidence>
<evidence type="ECO:0000256" key="5">
    <source>
        <dbReference type="SAM" id="MobiDB-lite"/>
    </source>
</evidence>
<dbReference type="InterPro" id="IPR050245">
    <property type="entry name" value="PrsA_foldase"/>
</dbReference>
<dbReference type="InterPro" id="IPR000297">
    <property type="entry name" value="PPIase_PpiC"/>
</dbReference>
<dbReference type="EMBL" id="SNXE01000007">
    <property type="protein sequence ID" value="TDP07491.1"/>
    <property type="molecule type" value="Genomic_DNA"/>
</dbReference>
<feature type="domain" description="PpiC" evidence="6">
    <location>
        <begin position="154"/>
        <end position="271"/>
    </location>
</feature>
<dbReference type="Proteomes" id="UP000295357">
    <property type="component" value="Unassembled WGS sequence"/>
</dbReference>
<dbReference type="NCBIfam" id="TIGR02925">
    <property type="entry name" value="cis_trans_EpsD"/>
    <property type="match status" value="1"/>
</dbReference>
<dbReference type="PANTHER" id="PTHR47245">
    <property type="entry name" value="PEPTIDYLPROLYL ISOMERASE"/>
    <property type="match status" value="1"/>
</dbReference>
<comment type="caution">
    <text evidence="7">The sequence shown here is derived from an EMBL/GenBank/DDBJ whole genome shotgun (WGS) entry which is preliminary data.</text>
</comment>
<organism evidence="7 8">
    <name type="scientific">Roseateles asaccharophilus</name>
    <dbReference type="NCBI Taxonomy" id="582607"/>
    <lineage>
        <taxon>Bacteria</taxon>
        <taxon>Pseudomonadati</taxon>
        <taxon>Pseudomonadota</taxon>
        <taxon>Betaproteobacteria</taxon>
        <taxon>Burkholderiales</taxon>
        <taxon>Sphaerotilaceae</taxon>
        <taxon>Roseateles</taxon>
    </lineage>
</organism>
<dbReference type="GO" id="GO:0003755">
    <property type="term" value="F:peptidyl-prolyl cis-trans isomerase activity"/>
    <property type="evidence" value="ECO:0007669"/>
    <property type="project" value="UniProtKB-KW"/>
</dbReference>
<dbReference type="Pfam" id="PF13145">
    <property type="entry name" value="Rotamase_2"/>
    <property type="match status" value="1"/>
</dbReference>
<evidence type="ECO:0000259" key="6">
    <source>
        <dbReference type="Pfam" id="PF13145"/>
    </source>
</evidence>
<reference evidence="7 8" key="1">
    <citation type="submission" date="2019-03" db="EMBL/GenBank/DDBJ databases">
        <title>Genomic Encyclopedia of Type Strains, Phase IV (KMG-IV): sequencing the most valuable type-strain genomes for metagenomic binning, comparative biology and taxonomic classification.</title>
        <authorList>
            <person name="Goeker M."/>
        </authorList>
    </citation>
    <scope>NUCLEOTIDE SEQUENCE [LARGE SCALE GENOMIC DNA]</scope>
    <source>
        <strain evidence="7 8">DSM 25082</strain>
    </source>
</reference>
<keyword evidence="7" id="KW-0413">Isomerase</keyword>
<dbReference type="SUPFAM" id="SSF109998">
    <property type="entry name" value="Triger factor/SurA peptide-binding domain-like"/>
    <property type="match status" value="1"/>
</dbReference>